<dbReference type="InterPro" id="IPR015424">
    <property type="entry name" value="PyrdxlP-dep_Trfase"/>
</dbReference>
<dbReference type="Gene3D" id="3.90.1150.10">
    <property type="entry name" value="Aspartate Aminotransferase, domain 1"/>
    <property type="match status" value="1"/>
</dbReference>
<evidence type="ECO:0000256" key="5">
    <source>
        <dbReference type="ARBA" id="ARBA00023239"/>
    </source>
</evidence>
<keyword evidence="9" id="KW-1185">Reference proteome</keyword>
<dbReference type="RefSeq" id="WP_285607392.1">
    <property type="nucleotide sequence ID" value="NZ_BSSD01000001.1"/>
</dbReference>
<feature type="modified residue" description="N6-(pyridoxal phosphate)lysine" evidence="6">
    <location>
        <position position="319"/>
    </location>
</feature>
<dbReference type="PANTHER" id="PTHR45677:SF8">
    <property type="entry name" value="CYSTEINE SULFINIC ACID DECARBOXYLASE"/>
    <property type="match status" value="1"/>
</dbReference>
<evidence type="ECO:0000313" key="8">
    <source>
        <dbReference type="EMBL" id="GLW89864.1"/>
    </source>
</evidence>
<comment type="similarity">
    <text evidence="2 7">Belongs to the group II decarboxylase family.</text>
</comment>
<protein>
    <submittedName>
        <fullName evidence="8">L-2,4-diaminobutyrate decarboxylase</fullName>
    </submittedName>
</protein>
<dbReference type="AlphaFoldDB" id="A0A9W6QJQ8"/>
<sequence>MNGAPSEPRFGLAGTAEGLDDLRVMVGTAIDILQNASTARSGPVAPGGPREAGAVASRLLSEPLMSEHGGDPLETFTELAGAYAHWAVDVTHPAALARMQCPPTVGAVAAELVAATVNQSLHAWESGPFGLELDRWVIAQLAELIGYGAGAGGTLTPGGSVSNLMALIVARDSVLAAKLGRFVSQEGLIRLGVQPVVLGPEGIGTHFSTTRAARIVGIGEDQVIRVPTDDLGRMVPEAADRILANLPDNQVPVALFACAGSTDLGIVDPLPELVAVAREHGVWLHADAAYGGGALFSTRLRGMLDGMSEADSVAIDLHKFGWTPASSSLFLVKRAETLSSFGLDPTTCLTADDDTIEGYIGSQSSSLQTTRRVDALKIAVTLRTLGSRRMGEMVDICHDLARHAAARIAAEPRLDLAVEPPLSAVLFRYLPRSVADINAFNGALRRRLMCDGATLLARTHLSQEDDPNTVFLKIIVLNPETTPEQIDAVIDHILAVAAELDVAGAVAVAPLGGGDAKAVCSPS</sequence>
<dbReference type="PANTHER" id="PTHR45677">
    <property type="entry name" value="GLUTAMATE DECARBOXYLASE-RELATED"/>
    <property type="match status" value="1"/>
</dbReference>
<keyword evidence="4 6" id="KW-0663">Pyridoxal phosphate</keyword>
<keyword evidence="3" id="KW-0210">Decarboxylase</keyword>
<dbReference type="GO" id="GO:0030170">
    <property type="term" value="F:pyridoxal phosphate binding"/>
    <property type="evidence" value="ECO:0007669"/>
    <property type="project" value="InterPro"/>
</dbReference>
<dbReference type="Proteomes" id="UP001165042">
    <property type="component" value="Unassembled WGS sequence"/>
</dbReference>
<dbReference type="Pfam" id="PF00282">
    <property type="entry name" value="Pyridoxal_deC"/>
    <property type="match status" value="1"/>
</dbReference>
<proteinExistence type="inferred from homology"/>
<reference evidence="8" key="1">
    <citation type="submission" date="2023-02" db="EMBL/GenBank/DDBJ databases">
        <title>Actinokineospora globicatena NBRC 15670.</title>
        <authorList>
            <person name="Ichikawa N."/>
            <person name="Sato H."/>
            <person name="Tonouchi N."/>
        </authorList>
    </citation>
    <scope>NUCLEOTIDE SEQUENCE</scope>
    <source>
        <strain evidence="8">NBRC 15670</strain>
    </source>
</reference>
<dbReference type="InterPro" id="IPR015421">
    <property type="entry name" value="PyrdxlP-dep_Trfase_major"/>
</dbReference>
<evidence type="ECO:0000256" key="6">
    <source>
        <dbReference type="PIRSR" id="PIRSR602129-50"/>
    </source>
</evidence>
<evidence type="ECO:0000256" key="2">
    <source>
        <dbReference type="ARBA" id="ARBA00009533"/>
    </source>
</evidence>
<evidence type="ECO:0000256" key="1">
    <source>
        <dbReference type="ARBA" id="ARBA00001933"/>
    </source>
</evidence>
<dbReference type="GO" id="GO:0004058">
    <property type="term" value="F:aromatic-L-amino-acid decarboxylase activity"/>
    <property type="evidence" value="ECO:0007669"/>
    <property type="project" value="UniProtKB-ARBA"/>
</dbReference>
<dbReference type="GO" id="GO:0019752">
    <property type="term" value="P:carboxylic acid metabolic process"/>
    <property type="evidence" value="ECO:0007669"/>
    <property type="project" value="InterPro"/>
</dbReference>
<dbReference type="GO" id="GO:0005737">
    <property type="term" value="C:cytoplasm"/>
    <property type="evidence" value="ECO:0007669"/>
    <property type="project" value="TreeGrafter"/>
</dbReference>
<keyword evidence="5 7" id="KW-0456">Lyase</keyword>
<comment type="caution">
    <text evidence="8">The sequence shown here is derived from an EMBL/GenBank/DDBJ whole genome shotgun (WGS) entry which is preliminary data.</text>
</comment>
<dbReference type="Gene3D" id="3.40.640.10">
    <property type="entry name" value="Type I PLP-dependent aspartate aminotransferase-like (Major domain)"/>
    <property type="match status" value="1"/>
</dbReference>
<comment type="cofactor">
    <cofactor evidence="1 6 7">
        <name>pyridoxal 5'-phosphate</name>
        <dbReference type="ChEBI" id="CHEBI:597326"/>
    </cofactor>
</comment>
<dbReference type="SUPFAM" id="SSF53383">
    <property type="entry name" value="PLP-dependent transferases"/>
    <property type="match status" value="1"/>
</dbReference>
<accession>A0A9W6QJQ8</accession>
<evidence type="ECO:0000313" key="9">
    <source>
        <dbReference type="Proteomes" id="UP001165042"/>
    </source>
</evidence>
<evidence type="ECO:0000256" key="4">
    <source>
        <dbReference type="ARBA" id="ARBA00022898"/>
    </source>
</evidence>
<organism evidence="8 9">
    <name type="scientific">Actinokineospora globicatena</name>
    <dbReference type="NCBI Taxonomy" id="103729"/>
    <lineage>
        <taxon>Bacteria</taxon>
        <taxon>Bacillati</taxon>
        <taxon>Actinomycetota</taxon>
        <taxon>Actinomycetes</taxon>
        <taxon>Pseudonocardiales</taxon>
        <taxon>Pseudonocardiaceae</taxon>
        <taxon>Actinokineospora</taxon>
    </lineage>
</organism>
<gene>
    <name evidence="8" type="ORF">Aglo03_06800</name>
</gene>
<evidence type="ECO:0000256" key="3">
    <source>
        <dbReference type="ARBA" id="ARBA00022793"/>
    </source>
</evidence>
<dbReference type="EMBL" id="BSSD01000001">
    <property type="protein sequence ID" value="GLW89864.1"/>
    <property type="molecule type" value="Genomic_DNA"/>
</dbReference>
<dbReference type="InterPro" id="IPR015422">
    <property type="entry name" value="PyrdxlP-dep_Trfase_small"/>
</dbReference>
<dbReference type="InterPro" id="IPR002129">
    <property type="entry name" value="PyrdxlP-dep_de-COase"/>
</dbReference>
<name>A0A9W6QJQ8_9PSEU</name>
<evidence type="ECO:0000256" key="7">
    <source>
        <dbReference type="RuleBase" id="RU000382"/>
    </source>
</evidence>